<dbReference type="EMBL" id="CP011125">
    <property type="protein sequence ID" value="AKF11308.1"/>
    <property type="molecule type" value="Genomic_DNA"/>
</dbReference>
<proteinExistence type="predicted"/>
<evidence type="ECO:0000313" key="2">
    <source>
        <dbReference type="Proteomes" id="UP000034883"/>
    </source>
</evidence>
<protein>
    <recommendedName>
        <fullName evidence="3">Lipoprotein</fullName>
    </recommendedName>
</protein>
<gene>
    <name evidence="1" type="ORF">DB32_008457</name>
</gene>
<dbReference type="STRING" id="927083.DB32_008457"/>
<dbReference type="AlphaFoldDB" id="A0A0F6WA81"/>
<dbReference type="KEGG" id="samy:DB32_008457"/>
<sequence>MSDDRENARRRALQAARAVTLGLAIATTAAGCEQVIDRACGFAENTRYCCDRRHFMWDSTANVCRPPLPVPGPFTPPDLPA</sequence>
<evidence type="ECO:0000313" key="1">
    <source>
        <dbReference type="EMBL" id="AKF11308.1"/>
    </source>
</evidence>
<dbReference type="RefSeq" id="WP_053238187.1">
    <property type="nucleotide sequence ID" value="NZ_CP011125.1"/>
</dbReference>
<accession>A0A0F6WA81</accession>
<name>A0A0F6WA81_9BACT</name>
<dbReference type="Proteomes" id="UP000034883">
    <property type="component" value="Chromosome"/>
</dbReference>
<dbReference type="PROSITE" id="PS51257">
    <property type="entry name" value="PROKAR_LIPOPROTEIN"/>
    <property type="match status" value="1"/>
</dbReference>
<organism evidence="1 2">
    <name type="scientific">Sandaracinus amylolyticus</name>
    <dbReference type="NCBI Taxonomy" id="927083"/>
    <lineage>
        <taxon>Bacteria</taxon>
        <taxon>Pseudomonadati</taxon>
        <taxon>Myxococcota</taxon>
        <taxon>Polyangia</taxon>
        <taxon>Polyangiales</taxon>
        <taxon>Sandaracinaceae</taxon>
        <taxon>Sandaracinus</taxon>
    </lineage>
</organism>
<reference evidence="1 2" key="1">
    <citation type="submission" date="2015-03" db="EMBL/GenBank/DDBJ databases">
        <title>Genome assembly of Sandaracinus amylolyticus DSM 53668.</title>
        <authorList>
            <person name="Sharma G."/>
            <person name="Subramanian S."/>
        </authorList>
    </citation>
    <scope>NUCLEOTIDE SEQUENCE [LARGE SCALE GENOMIC DNA]</scope>
    <source>
        <strain evidence="1 2">DSM 53668</strain>
    </source>
</reference>
<keyword evidence="2" id="KW-1185">Reference proteome</keyword>
<evidence type="ECO:0008006" key="3">
    <source>
        <dbReference type="Google" id="ProtNLM"/>
    </source>
</evidence>